<evidence type="ECO:0000256" key="3">
    <source>
        <dbReference type="ARBA" id="ARBA00022695"/>
    </source>
</evidence>
<dbReference type="EC" id="2.7.7.6" evidence="6"/>
<feature type="binding site" evidence="6">
    <location>
        <position position="217"/>
    </location>
    <ligand>
        <name>Zn(2+)</name>
        <dbReference type="ChEBI" id="CHEBI:29105"/>
    </ligand>
</feature>
<feature type="binding site" evidence="6">
    <location>
        <position position="291"/>
    </location>
    <ligand>
        <name>Zn(2+)</name>
        <dbReference type="ChEBI" id="CHEBI:29105"/>
    </ligand>
</feature>
<keyword evidence="2 6" id="KW-0808">Transferase</keyword>
<feature type="domain" description="RNA polymerase Rpb1" evidence="7">
    <location>
        <begin position="8"/>
        <end position="59"/>
    </location>
</feature>
<dbReference type="InterPro" id="IPR012756">
    <property type="entry name" value="DNA-dir_RpoC2_beta_pp"/>
</dbReference>
<dbReference type="Gene3D" id="1.10.150.390">
    <property type="match status" value="1"/>
</dbReference>
<reference evidence="10" key="1">
    <citation type="journal article" date="2018" name="Adv. Bot. Res.">
        <title>Evolution of the Plastid Genomes in Diatoms.</title>
        <authorList>
            <person name="Yu M."/>
            <person name="Ashworth M.P."/>
            <person name="Hajrah N.H."/>
            <person name="Khiyami M.A."/>
            <person name="Sabir M.J."/>
            <person name="Alhebshi A.M."/>
            <person name="Al-Malki A.L."/>
            <person name="Sabir J.S.M."/>
            <person name="Theriot E.C."/>
            <person name="Jansen R.K."/>
        </authorList>
    </citation>
    <scope>NUCLEOTIDE SEQUENCE</scope>
</reference>
<feature type="domain" description="RNA polymerase Rpb1" evidence="9">
    <location>
        <begin position="89"/>
        <end position="166"/>
    </location>
</feature>
<dbReference type="Gene3D" id="1.10.1790.20">
    <property type="match status" value="1"/>
</dbReference>
<keyword evidence="3 6" id="KW-0548">Nucleotidyltransferase</keyword>
<evidence type="ECO:0000259" key="9">
    <source>
        <dbReference type="Pfam" id="PF05000"/>
    </source>
</evidence>
<gene>
    <name evidence="6 10" type="primary">rpoC2</name>
</gene>
<comment type="subunit">
    <text evidence="6">In plastids the minimal PEP RNA polymerase catalytic core is composed of four subunits: alpha, beta, beta', and beta''. When a (nuclear-encoded) sigma factor is associated with the core the holoenzyme is formed, which can initiate transcription.</text>
</comment>
<evidence type="ECO:0000256" key="5">
    <source>
        <dbReference type="ARBA" id="ARBA00023163"/>
    </source>
</evidence>
<dbReference type="Gene3D" id="1.10.274.100">
    <property type="entry name" value="RNA polymerase Rpb1, domain 3"/>
    <property type="match status" value="1"/>
</dbReference>
<dbReference type="GO" id="GO:0008270">
    <property type="term" value="F:zinc ion binding"/>
    <property type="evidence" value="ECO:0007669"/>
    <property type="project" value="UniProtKB-UniRule"/>
</dbReference>
<dbReference type="Pfam" id="PF04983">
    <property type="entry name" value="RNA_pol_Rpb1_3"/>
    <property type="match status" value="1"/>
</dbReference>
<feature type="binding site" evidence="6">
    <location>
        <position position="301"/>
    </location>
    <ligand>
        <name>Zn(2+)</name>
        <dbReference type="ChEBI" id="CHEBI:29105"/>
    </ligand>
</feature>
<evidence type="ECO:0000256" key="4">
    <source>
        <dbReference type="ARBA" id="ARBA00022833"/>
    </source>
</evidence>
<dbReference type="PANTHER" id="PTHR19376:SF63">
    <property type="entry name" value="DNA-DIRECTED RNA POLYMERASE SUBUNIT BETA"/>
    <property type="match status" value="1"/>
</dbReference>
<dbReference type="Gene3D" id="1.10.132.30">
    <property type="match status" value="1"/>
</dbReference>
<dbReference type="InterPro" id="IPR007081">
    <property type="entry name" value="RNA_pol_Rpb1_5"/>
</dbReference>
<protein>
    <recommendedName>
        <fullName evidence="6">DNA-directed RNA polymerase subunit beta''</fullName>
        <ecNumber evidence="6">2.7.7.6</ecNumber>
    </recommendedName>
    <alternativeName>
        <fullName evidence="6">PEP</fullName>
    </alternativeName>
    <alternativeName>
        <fullName evidence="6">Plastid-encoded RNA polymerase subunit beta''</fullName>
        <shortName evidence="6">RNA polymerase subunit beta''</shortName>
    </alternativeName>
</protein>
<dbReference type="Pfam" id="PF05000">
    <property type="entry name" value="RNA_pol_Rpb1_4"/>
    <property type="match status" value="1"/>
</dbReference>
<dbReference type="InterPro" id="IPR007083">
    <property type="entry name" value="RNA_pol_Rpb1_4"/>
</dbReference>
<comment type="subcellular location">
    <subcellularLocation>
        <location evidence="6">Plastid</location>
        <location evidence="6">Chloroplast</location>
    </subcellularLocation>
</comment>
<dbReference type="InterPro" id="IPR007066">
    <property type="entry name" value="RNA_pol_Rpb1_3"/>
</dbReference>
<geneLocation type="chloroplast" evidence="10"/>
<dbReference type="InterPro" id="IPR045867">
    <property type="entry name" value="DNA-dir_RpoC_beta_prime"/>
</dbReference>
<comment type="similarity">
    <text evidence="6">Belongs to the RNA polymerase beta' chain family. RpoC2 subfamily.</text>
</comment>
<dbReference type="CDD" id="cd02655">
    <property type="entry name" value="RNAP_beta'_C"/>
    <property type="match status" value="1"/>
</dbReference>
<dbReference type="InterPro" id="IPR042102">
    <property type="entry name" value="RNA_pol_Rpb1_3_sf"/>
</dbReference>
<dbReference type="NCBIfam" id="TIGR02388">
    <property type="entry name" value="rpoC2_cyan"/>
    <property type="match status" value="1"/>
</dbReference>
<evidence type="ECO:0000259" key="7">
    <source>
        <dbReference type="Pfam" id="PF04983"/>
    </source>
</evidence>
<sequence>MKNYIYQNTLISKKQLKQLLAWSFTKYDSMQACSLADELKYLGFKYATKAGISISIEDLKVPFNKNLLLRIAHQEINSAEKIYLKGKLTNVERFQKLIDTWNLTSESLKDELVSYFKNYDPLNSVYIMAFSGARGNLSQVRQLVGMRGLMSDPSGEILKLPIKKNFREGLTITDYLMSGYGARKGIIDTALKTANSGYLTRRLIDVAQDIIIREKNCLTKHSCLIINLENKIRLKNSVYDKILGRLLQKPIYDLHTGEVLAEIDTQVTPDLIRTLKQKNIKHFYVRSPLTCSLYRSICQKCYGWDLANENLIDIGEAIGIIAGQSIGEPGTQLTMRTFHTGGIFTSEIRGTIRSPISGIVKFSKRLKRIPVRTTRGEDVLLTKNAGSLLIIPEKKSDKSIKLELFRNTIVFHKNNQYIQKNAIIAELVDDEKQTRTEIKPVLSTTSGEVFIPRITNKLTNINKTRLLWILSGKVYQAPIHSFINFYNDYKINKNSYIFRTKLINDFSGFSSFINSKTNLFERVLQIISNTSCIFANSTLQQLTSSVQKNHYLLNLLNFQYLINLKSLNSKYFVDLLQHKYFATLISHKYKTLTGGIGYYDFRYQTSITSRNQTLRYFLPLEPVRQVFDSCLLPFLQQQFLNVFNLLLLEKQNSPTFDECFLNYQKKQELQARKLESYPRVLKTSRVTKPTLLLETKQLPYRSLIWLSEETHKLNCDRNLLLVQHGNFISKNFEIIPGIVSKTAGIIIISDKTKITQEVTIKSGNVYEGKEFTNFKNKLFYPGEIILNSLKITQPSLCEHIIGKLNDQLLIRPLEFFEIPCSKSIEKIFKKNFQTDTPFRITNNIFYCYKSNQIIKESRNIKLVDDILDLSLNNLIKDHIEIQLLPNKAKNSLSFLVSEKVHLNQYILPQLRYTDIHSCLLVQIDQFIDSYTILGYLEAIVPYSLEIVQFKSKQKDQKQVCLISNEDCLTIEKHKIQNKTIDDLLINDKDVNYTGKILMDNNKVVTIQKGRPYFFPNCRNEDSIINSDLIYKPFSSLFNSELKIKKSIYLNYYDVTKGLTNQRVHYQDILCKFSKMFIKKNGKLYSSLLAGLINRFVLTKQLSDYSFLPSCPESIRNYKNTTASKNLKKRMKRKYKKLTGIKTLLFTKSSELSSNPFRNSPETRDQLTLATFMMSKFYKFTGGIHSITEDYFEEEVNSVFCKNGEFVENGQIIGLLNFEKEITGDIVQGLPRVEQLLEARKKKQISKNLPINQKKSLLTQATSIDSYFEFRKLGTTIKENEKINPHNLLKVYFNYYGLIKSFFCEKLHVTDSYRLFNNYEASYRSFKKVQSLILNSVQSVYKSQGVSIAEKHLEVIIKQMTTKVLITHQGNTSLLPREVIDLYHIQYINKIAKVHKKQPALYVPLLLGITKAALNNPSFISAASFQETTRVLTKAAIEGRVDWLRGLKENIIIGHLMPAGTGSPVYTNCFKKVLKNNKNIIIDSHQIITPT</sequence>
<evidence type="ECO:0000256" key="1">
    <source>
        <dbReference type="ARBA" id="ARBA00022478"/>
    </source>
</evidence>
<dbReference type="GO" id="GO:0003677">
    <property type="term" value="F:DNA binding"/>
    <property type="evidence" value="ECO:0007669"/>
    <property type="project" value="UniProtKB-UniRule"/>
</dbReference>
<keyword evidence="10" id="KW-0934">Plastid</keyword>
<keyword evidence="5 6" id="KW-0804">Transcription</keyword>
<feature type="binding site" evidence="6">
    <location>
        <position position="298"/>
    </location>
    <ligand>
        <name>Zn(2+)</name>
        <dbReference type="ChEBI" id="CHEBI:29105"/>
    </ligand>
</feature>
<dbReference type="RefSeq" id="YP_009496749.1">
    <property type="nucleotide sequence ID" value="NC_038002.1"/>
</dbReference>
<evidence type="ECO:0000256" key="2">
    <source>
        <dbReference type="ARBA" id="ARBA00022679"/>
    </source>
</evidence>
<comment type="function">
    <text evidence="6">DNA-dependent RNA polymerase catalyzes the transcription of DNA into RNA using the four ribonucleoside triphosphates as substrates.</text>
</comment>
<feature type="domain" description="RNA polymerase Rpb1" evidence="8">
    <location>
        <begin position="169"/>
        <end position="1412"/>
    </location>
</feature>
<keyword evidence="10" id="KW-0150">Chloroplast</keyword>
<comment type="catalytic activity">
    <reaction evidence="6">
        <text>RNA(n) + a ribonucleoside 5'-triphosphate = RNA(n+1) + diphosphate</text>
        <dbReference type="Rhea" id="RHEA:21248"/>
        <dbReference type="Rhea" id="RHEA-COMP:14527"/>
        <dbReference type="Rhea" id="RHEA-COMP:17342"/>
        <dbReference type="ChEBI" id="CHEBI:33019"/>
        <dbReference type="ChEBI" id="CHEBI:61557"/>
        <dbReference type="ChEBI" id="CHEBI:140395"/>
        <dbReference type="EC" id="2.7.7.6"/>
    </reaction>
</comment>
<dbReference type="GO" id="GO:0006351">
    <property type="term" value="P:DNA-templated transcription"/>
    <property type="evidence" value="ECO:0007669"/>
    <property type="project" value="UniProtKB-UniRule"/>
</dbReference>
<dbReference type="InterPro" id="IPR038120">
    <property type="entry name" value="Rpb1_funnel_sf"/>
</dbReference>
<evidence type="ECO:0000256" key="6">
    <source>
        <dbReference type="HAMAP-Rule" id="MF_01324"/>
    </source>
</evidence>
<keyword evidence="1 6" id="KW-0240">DNA-directed RNA polymerase</keyword>
<dbReference type="GO" id="GO:0000428">
    <property type="term" value="C:DNA-directed RNA polymerase complex"/>
    <property type="evidence" value="ECO:0007669"/>
    <property type="project" value="UniProtKB-KW"/>
</dbReference>
<dbReference type="GO" id="GO:0003899">
    <property type="term" value="F:DNA-directed RNA polymerase activity"/>
    <property type="evidence" value="ECO:0007669"/>
    <property type="project" value="UniProtKB-UniRule"/>
</dbReference>
<dbReference type="GeneID" id="36959170"/>
<dbReference type="SUPFAM" id="SSF64484">
    <property type="entry name" value="beta and beta-prime subunits of DNA dependent RNA-polymerase"/>
    <property type="match status" value="1"/>
</dbReference>
<evidence type="ECO:0000313" key="10">
    <source>
        <dbReference type="EMBL" id="AWT39462.1"/>
    </source>
</evidence>
<keyword evidence="4 6" id="KW-0862">Zinc</keyword>
<dbReference type="Pfam" id="PF04998">
    <property type="entry name" value="RNA_pol_Rpb1_5"/>
    <property type="match status" value="1"/>
</dbReference>
<dbReference type="EMBL" id="MG755801">
    <property type="protein sequence ID" value="AWT39462.1"/>
    <property type="molecule type" value="Genomic_DNA"/>
</dbReference>
<evidence type="ECO:0000259" key="8">
    <source>
        <dbReference type="Pfam" id="PF04998"/>
    </source>
</evidence>
<comment type="cofactor">
    <cofactor evidence="6">
        <name>Zn(2+)</name>
        <dbReference type="ChEBI" id="CHEBI:29105"/>
    </cofactor>
    <text evidence="6">Binds 1 Zn(2+) ion per subunit.</text>
</comment>
<dbReference type="GO" id="GO:0009507">
    <property type="term" value="C:chloroplast"/>
    <property type="evidence" value="ECO:0007669"/>
    <property type="project" value="UniProtKB-SubCell"/>
</dbReference>
<organism evidence="10">
    <name type="scientific">Pseudictyota dubia</name>
    <dbReference type="NCBI Taxonomy" id="2749911"/>
    <lineage>
        <taxon>Eukaryota</taxon>
        <taxon>Sar</taxon>
        <taxon>Stramenopiles</taxon>
        <taxon>Ochrophyta</taxon>
        <taxon>Bacillariophyta</taxon>
        <taxon>Mediophyceae</taxon>
        <taxon>Biddulphiophycidae</taxon>
        <taxon>Eupodiscales</taxon>
        <taxon>Odontellaceae</taxon>
        <taxon>Pseudictyota</taxon>
    </lineage>
</organism>
<dbReference type="HAMAP" id="MF_01324">
    <property type="entry name" value="RNApol_bact_RpoC2"/>
    <property type="match status" value="1"/>
</dbReference>
<dbReference type="PANTHER" id="PTHR19376">
    <property type="entry name" value="DNA-DIRECTED RNA POLYMERASE"/>
    <property type="match status" value="1"/>
</dbReference>
<keyword evidence="6" id="KW-0479">Metal-binding</keyword>
<name>A0A2U9NQZ5_9STRA</name>
<proteinExistence type="inferred from homology"/>
<accession>A0A2U9NQZ5</accession>